<keyword evidence="1" id="KW-0175">Coiled coil</keyword>
<dbReference type="InterPro" id="IPR045063">
    <property type="entry name" value="Dynamin_N"/>
</dbReference>
<feature type="domain" description="Dynamin N-terminal" evidence="2">
    <location>
        <begin position="67"/>
        <end position="294"/>
    </location>
</feature>
<dbReference type="Proteomes" id="UP001054857">
    <property type="component" value="Unassembled WGS sequence"/>
</dbReference>
<reference evidence="3 4" key="1">
    <citation type="journal article" date="2021" name="Sci. Rep.">
        <title>Genome sequencing of the multicellular alga Astrephomene provides insights into convergent evolution of germ-soma differentiation.</title>
        <authorList>
            <person name="Yamashita S."/>
            <person name="Yamamoto K."/>
            <person name="Matsuzaki R."/>
            <person name="Suzuki S."/>
            <person name="Yamaguchi H."/>
            <person name="Hirooka S."/>
            <person name="Minakuchi Y."/>
            <person name="Miyagishima S."/>
            <person name="Kawachi M."/>
            <person name="Toyoda A."/>
            <person name="Nozaki H."/>
        </authorList>
    </citation>
    <scope>NUCLEOTIDE SEQUENCE [LARGE SCALE GENOMIC DNA]</scope>
    <source>
        <strain evidence="3 4">NIES-4017</strain>
    </source>
</reference>
<feature type="coiled-coil region" evidence="1">
    <location>
        <begin position="348"/>
        <end position="375"/>
    </location>
</feature>
<keyword evidence="4" id="KW-1185">Reference proteome</keyword>
<sequence>GAAAAAVGAAGAPGSSNTTNAAVAGGAVAGATGPELPSPLAGPEMSRLWRAELGELRGRCQLPRTTIGVVGNTGAGKSSLLNALLGEEDILPTNGMRASTGCPIEVSYNPSPAYQAAVEFLSKEEWLPYLERLVEDLRGEDGTLRVSTAGECNTRSEAGAAQAMLEAVYGREAIRRPGLTLERLRAARSAVTALLGSTLQIRQHDRRAFRREIGRYVDSHNQADSAQAWPLVKVCRIQHNWKLLSAGAVLVDLPGVRDANEARGAVAEAYMRKLNAVWVVAAITRAVDDKTAKDLLGSSFRRRLMMDGQLDNITFVCTKTDDIDWTETLRDLGAEEVCARSHTDPRVFAALEARLESLRQEEKAAKKAKAATTRKVGSTQRCCEKALREARLLERCVRDSCRTAE</sequence>
<feature type="non-terminal residue" evidence="3">
    <location>
        <position position="1"/>
    </location>
</feature>
<dbReference type="PANTHER" id="PTHR36681">
    <property type="entry name" value="NUCLEAR GTPASE, GERMINAL CENTER-ASSOCIATED, TANDEM DUPLICATE 3"/>
    <property type="match status" value="1"/>
</dbReference>
<evidence type="ECO:0000256" key="1">
    <source>
        <dbReference type="SAM" id="Coils"/>
    </source>
</evidence>
<dbReference type="Gene3D" id="3.40.50.300">
    <property type="entry name" value="P-loop containing nucleotide triphosphate hydrolases"/>
    <property type="match status" value="2"/>
</dbReference>
<dbReference type="Pfam" id="PF00350">
    <property type="entry name" value="Dynamin_N"/>
    <property type="match status" value="1"/>
</dbReference>
<organism evidence="3 4">
    <name type="scientific">Astrephomene gubernaculifera</name>
    <dbReference type="NCBI Taxonomy" id="47775"/>
    <lineage>
        <taxon>Eukaryota</taxon>
        <taxon>Viridiplantae</taxon>
        <taxon>Chlorophyta</taxon>
        <taxon>core chlorophytes</taxon>
        <taxon>Chlorophyceae</taxon>
        <taxon>CS clade</taxon>
        <taxon>Chlamydomonadales</taxon>
        <taxon>Astrephomenaceae</taxon>
        <taxon>Astrephomene</taxon>
    </lineage>
</organism>
<evidence type="ECO:0000313" key="4">
    <source>
        <dbReference type="Proteomes" id="UP001054857"/>
    </source>
</evidence>
<feature type="non-terminal residue" evidence="3">
    <location>
        <position position="405"/>
    </location>
</feature>
<dbReference type="PANTHER" id="PTHR36681:SF3">
    <property type="entry name" value="NUCLEAR GTPASE, GERMINAL CENTER-ASSOCIATED, TANDEM DUPLICATE 3"/>
    <property type="match status" value="1"/>
</dbReference>
<accession>A0AAD3DXX5</accession>
<proteinExistence type="predicted"/>
<evidence type="ECO:0000313" key="3">
    <source>
        <dbReference type="EMBL" id="GFR49232.1"/>
    </source>
</evidence>
<dbReference type="AlphaFoldDB" id="A0AAD3DXX5"/>
<dbReference type="InterPro" id="IPR027417">
    <property type="entry name" value="P-loop_NTPase"/>
</dbReference>
<evidence type="ECO:0000259" key="2">
    <source>
        <dbReference type="Pfam" id="PF00350"/>
    </source>
</evidence>
<name>A0AAD3DXX5_9CHLO</name>
<comment type="caution">
    <text evidence="3">The sequence shown here is derived from an EMBL/GenBank/DDBJ whole genome shotgun (WGS) entry which is preliminary data.</text>
</comment>
<dbReference type="SUPFAM" id="SSF52540">
    <property type="entry name" value="P-loop containing nucleoside triphosphate hydrolases"/>
    <property type="match status" value="1"/>
</dbReference>
<dbReference type="EMBL" id="BMAR01000028">
    <property type="protein sequence ID" value="GFR49232.1"/>
    <property type="molecule type" value="Genomic_DNA"/>
</dbReference>
<protein>
    <recommendedName>
        <fullName evidence="2">Dynamin N-terminal domain-containing protein</fullName>
    </recommendedName>
</protein>
<gene>
    <name evidence="3" type="ORF">Agub_g11231</name>
</gene>